<feature type="binding site" evidence="7">
    <location>
        <position position="283"/>
    </location>
    <ligand>
        <name>FMN</name>
        <dbReference type="ChEBI" id="CHEBI:58210"/>
    </ligand>
</feature>
<feature type="binding site" evidence="7">
    <location>
        <position position="261"/>
    </location>
    <ligand>
        <name>FMN</name>
        <dbReference type="ChEBI" id="CHEBI:58210"/>
    </ligand>
</feature>
<feature type="binding site" evidence="7">
    <location>
        <position position="288"/>
    </location>
    <ligand>
        <name>glyoxylate</name>
        <dbReference type="ChEBI" id="CHEBI:36655"/>
    </ligand>
</feature>
<evidence type="ECO:0000313" key="9">
    <source>
        <dbReference type="EMBL" id="CAZ97614.1"/>
    </source>
</evidence>
<feature type="active site" description="Proton acceptor" evidence="6">
    <location>
        <position position="285"/>
    </location>
</feature>
<dbReference type="PANTHER" id="PTHR10578:SF107">
    <property type="entry name" value="2-HYDROXYACID OXIDASE 1"/>
    <property type="match status" value="1"/>
</dbReference>
<keyword evidence="10" id="KW-1185">Reference proteome</keyword>
<evidence type="ECO:0000256" key="4">
    <source>
        <dbReference type="ARBA" id="ARBA00023002"/>
    </source>
</evidence>
<dbReference type="InterPro" id="IPR013785">
    <property type="entry name" value="Aldolase_TIM"/>
</dbReference>
<feature type="binding site" evidence="7">
    <location>
        <begin position="316"/>
        <end position="320"/>
    </location>
    <ligand>
        <name>FMN</name>
        <dbReference type="ChEBI" id="CHEBI:58210"/>
    </ligand>
</feature>
<organism evidence="9 10">
    <name type="scientific">Zobellia galactanivorans (strain DSM 12802 / CCUG 47099 / CIP 106680 / NCIMB 13871 / Dsij)</name>
    <dbReference type="NCBI Taxonomy" id="63186"/>
    <lineage>
        <taxon>Bacteria</taxon>
        <taxon>Pseudomonadati</taxon>
        <taxon>Bacteroidota</taxon>
        <taxon>Flavobacteriia</taxon>
        <taxon>Flavobacteriales</taxon>
        <taxon>Flavobacteriaceae</taxon>
        <taxon>Zobellia</taxon>
    </lineage>
</organism>
<dbReference type="EC" id="1.1.2.3" evidence="9"/>
<keyword evidence="2 7" id="KW-0285">Flavoprotein</keyword>
<keyword evidence="3 7" id="KW-0288">FMN</keyword>
<dbReference type="OrthoDB" id="9770452at2"/>
<proteinExistence type="inferred from homology"/>
<dbReference type="RefSeq" id="WP_013994804.1">
    <property type="nucleotide sequence ID" value="NC_015844.1"/>
</dbReference>
<dbReference type="SUPFAM" id="SSF51395">
    <property type="entry name" value="FMN-linked oxidoreductases"/>
    <property type="match status" value="1"/>
</dbReference>
<dbReference type="InterPro" id="IPR008259">
    <property type="entry name" value="FMN_hydac_DH_AS"/>
</dbReference>
<feature type="binding site" evidence="7">
    <location>
        <position position="174"/>
    </location>
    <ligand>
        <name>glyoxylate</name>
        <dbReference type="ChEBI" id="CHEBI:36655"/>
    </ligand>
</feature>
<reference evidence="10" key="1">
    <citation type="submission" date="2009-07" db="EMBL/GenBank/DDBJ databases">
        <title>Complete genome sequence of Zobellia galactanivorans Dsij.</title>
        <authorList>
            <consortium name="Genoscope - CEA"/>
        </authorList>
    </citation>
    <scope>NUCLEOTIDE SEQUENCE [LARGE SCALE GENOMIC DNA]</scope>
    <source>
        <strain evidence="10">DSM 12802 / CCUG 47099 / CIP 106680 / NCIMB 13871 / Dsij</strain>
    </source>
</reference>
<dbReference type="GO" id="GO:0004460">
    <property type="term" value="F:L-lactate dehydrogenase (cytochrome) activity"/>
    <property type="evidence" value="ECO:0007669"/>
    <property type="project" value="UniProtKB-EC"/>
</dbReference>
<dbReference type="STRING" id="63186.ZOBELLIA_3476"/>
<dbReference type="PROSITE" id="PS00557">
    <property type="entry name" value="FMN_HYDROXY_ACID_DH_1"/>
    <property type="match status" value="1"/>
</dbReference>
<feature type="binding site" evidence="7">
    <location>
        <begin position="87"/>
        <end position="89"/>
    </location>
    <ligand>
        <name>FMN</name>
        <dbReference type="ChEBI" id="CHEBI:58210"/>
    </ligand>
</feature>
<dbReference type="GO" id="GO:0005886">
    <property type="term" value="C:plasma membrane"/>
    <property type="evidence" value="ECO:0007669"/>
    <property type="project" value="TreeGrafter"/>
</dbReference>
<evidence type="ECO:0000256" key="3">
    <source>
        <dbReference type="ARBA" id="ARBA00022643"/>
    </source>
</evidence>
<feature type="binding site" evidence="7">
    <location>
        <position position="285"/>
    </location>
    <ligand>
        <name>glyoxylate</name>
        <dbReference type="ChEBI" id="CHEBI:36655"/>
    </ligand>
</feature>
<dbReference type="Gene3D" id="3.20.20.70">
    <property type="entry name" value="Aldolase class I"/>
    <property type="match status" value="1"/>
</dbReference>
<feature type="domain" description="FMN hydroxy acid dehydrogenase" evidence="8">
    <location>
        <begin position="8"/>
        <end position="389"/>
    </location>
</feature>
<feature type="binding site" evidence="7">
    <location>
        <begin position="339"/>
        <end position="340"/>
    </location>
    <ligand>
        <name>FMN</name>
        <dbReference type="ChEBI" id="CHEBI:58210"/>
    </ligand>
</feature>
<dbReference type="InterPro" id="IPR000262">
    <property type="entry name" value="FMN-dep_DH"/>
</dbReference>
<dbReference type="PANTHER" id="PTHR10578">
    <property type="entry name" value="S -2-HYDROXY-ACID OXIDASE-RELATED"/>
    <property type="match status" value="1"/>
</dbReference>
<dbReference type="InterPro" id="IPR012133">
    <property type="entry name" value="Alpha-hydoxy_acid_DH_FMN"/>
</dbReference>
<dbReference type="InterPro" id="IPR037396">
    <property type="entry name" value="FMN_HAD"/>
</dbReference>
<dbReference type="PROSITE" id="PS51349">
    <property type="entry name" value="FMN_HYDROXY_ACID_DH_2"/>
    <property type="match status" value="1"/>
</dbReference>
<comment type="cofactor">
    <cofactor evidence="1">
        <name>FMN</name>
        <dbReference type="ChEBI" id="CHEBI:58210"/>
    </cofactor>
</comment>
<dbReference type="CDD" id="cd02809">
    <property type="entry name" value="alpha_hydroxyacid_oxid_FMN"/>
    <property type="match status" value="1"/>
</dbReference>
<evidence type="ECO:0000313" key="10">
    <source>
        <dbReference type="Proteomes" id="UP000008898"/>
    </source>
</evidence>
<keyword evidence="4 9" id="KW-0560">Oxidoreductase</keyword>
<evidence type="ECO:0000259" key="8">
    <source>
        <dbReference type="PROSITE" id="PS51349"/>
    </source>
</evidence>
<accession>G0L134</accession>
<feature type="binding site" evidence="7">
    <location>
        <position position="116"/>
    </location>
    <ligand>
        <name>FMN</name>
        <dbReference type="ChEBI" id="CHEBI:58210"/>
    </ligand>
</feature>
<sequence length="389" mass="43319">MGKKIAKGFDARYPSISDLRNRAMEKMPKFAFEYLDGGCNEDVNLIKNTAEIREVELLPYYLSKHTESVMKTEIFGHTYDAPFGIAPVGLQGLMWPNAPEILAKAAFEHNVPFVLSTVSTSSIERISEITEGQAWFQLYHPTENSLRDDIIRRAAVAECPVLVILCDVPTFGFRPRDIRNGLAMPPKMSLKNILQIMGKPEWAMKTLIHGQPNFETLKPYMPKGLDLKQLGKFMDQTFSGRLNEEKIKPIRDMWKGKLVLKGVANEADVEKALRLGIDGVIVSNHGGRQLDAGESTIKPLSRIAEKYGDQLTVMMDSGIRSGPDVARALASGAKFTFMGRSFMYGVGALGNNGGNHTISLLKTELQQVMEQICCERVEDFPKHLIKGKA</sequence>
<dbReference type="Pfam" id="PF01070">
    <property type="entry name" value="FMN_dh"/>
    <property type="match status" value="1"/>
</dbReference>
<feature type="binding site" evidence="7">
    <location>
        <position position="137"/>
    </location>
    <ligand>
        <name>FMN</name>
        <dbReference type="ChEBI" id="CHEBI:58210"/>
    </ligand>
</feature>
<feature type="binding site" evidence="7">
    <location>
        <position position="139"/>
    </location>
    <ligand>
        <name>glyoxylate</name>
        <dbReference type="ChEBI" id="CHEBI:36655"/>
    </ligand>
</feature>
<name>G0L134_ZOBGA</name>
<feature type="binding site" evidence="7">
    <location>
        <position position="34"/>
    </location>
    <ligand>
        <name>glyoxylate</name>
        <dbReference type="ChEBI" id="CHEBI:36655"/>
    </ligand>
</feature>
<dbReference type="HOGENOM" id="CLU_020639_0_0_10"/>
<dbReference type="KEGG" id="zga:ZOBELLIA_3476"/>
<protein>
    <submittedName>
        <fullName evidence="9">L-lactate dehydrogenase [cytochrome]</fullName>
        <ecNumber evidence="9">1.1.2.3</ecNumber>
    </submittedName>
</protein>
<gene>
    <name evidence="9" type="primary">lldD2</name>
    <name evidence="9" type="ordered locus">zobellia_3476</name>
</gene>
<dbReference type="EMBL" id="FP476056">
    <property type="protein sequence ID" value="CAZ97614.1"/>
    <property type="molecule type" value="Genomic_DNA"/>
</dbReference>
<reference evidence="9 10" key="2">
    <citation type="journal article" date="2012" name="Environ. Microbiol.">
        <title>Characterization of the first alginolytic operons in a marine bacterium: from their emergence in marine Flavobacteriia to their independent transfers to marine Proteobacteria and human gut Bacteroides.</title>
        <authorList>
            <person name="Thomas F."/>
            <person name="Barbeyron T."/>
            <person name="Tonon T."/>
            <person name="Genicot S."/>
            <person name="Czjzek M."/>
            <person name="Michel G."/>
        </authorList>
    </citation>
    <scope>NUCLEOTIDE SEQUENCE [LARGE SCALE GENOMIC DNA]</scope>
    <source>
        <strain evidence="10">DSM 12802 / CCUG 47099 / CIP 106680 / NCIMB 13871 / Dsij</strain>
    </source>
</reference>
<evidence type="ECO:0000256" key="7">
    <source>
        <dbReference type="PIRSR" id="PIRSR000138-2"/>
    </source>
</evidence>
<evidence type="ECO:0000256" key="2">
    <source>
        <dbReference type="ARBA" id="ARBA00022630"/>
    </source>
</evidence>
<dbReference type="PATRIC" id="fig|63186.3.peg.3390"/>
<evidence type="ECO:0000256" key="1">
    <source>
        <dbReference type="ARBA" id="ARBA00001917"/>
    </source>
</evidence>
<dbReference type="Proteomes" id="UP000008898">
    <property type="component" value="Chromosome"/>
</dbReference>
<dbReference type="PIRSF" id="PIRSF000138">
    <property type="entry name" value="Al-hdrx_acd_dh"/>
    <property type="match status" value="1"/>
</dbReference>
<dbReference type="AlphaFoldDB" id="G0L134"/>
<dbReference type="GO" id="GO:0010181">
    <property type="term" value="F:FMN binding"/>
    <property type="evidence" value="ECO:0007669"/>
    <property type="project" value="InterPro"/>
</dbReference>
<evidence type="ECO:0000256" key="6">
    <source>
        <dbReference type="PIRSR" id="PIRSR000138-1"/>
    </source>
</evidence>
<comment type="similarity">
    <text evidence="5">Belongs to the FMN-dependent alpha-hydroxy acid dehydrogenase family.</text>
</comment>
<evidence type="ECO:0000256" key="5">
    <source>
        <dbReference type="ARBA" id="ARBA00024042"/>
    </source>
</evidence>